<feature type="transmembrane region" description="Helical" evidence="6">
    <location>
        <begin position="7"/>
        <end position="28"/>
    </location>
</feature>
<dbReference type="SUPFAM" id="SSF103481">
    <property type="entry name" value="Multidrug resistance efflux transporter EmrE"/>
    <property type="match status" value="2"/>
</dbReference>
<feature type="transmembrane region" description="Helical" evidence="6">
    <location>
        <begin position="96"/>
        <end position="115"/>
    </location>
</feature>
<evidence type="ECO:0000256" key="3">
    <source>
        <dbReference type="ARBA" id="ARBA00022692"/>
    </source>
</evidence>
<comment type="similarity">
    <text evidence="2">Belongs to the EamA transporter family.</text>
</comment>
<feature type="transmembrane region" description="Helical" evidence="6">
    <location>
        <begin position="266"/>
        <end position="286"/>
    </location>
</feature>
<protein>
    <submittedName>
        <fullName evidence="8">EamA family transporter</fullName>
    </submittedName>
</protein>
<proteinExistence type="inferred from homology"/>
<accession>A0ABU5MZ89</accession>
<dbReference type="EMBL" id="JARVCO010000010">
    <property type="protein sequence ID" value="MDZ8119495.1"/>
    <property type="molecule type" value="Genomic_DNA"/>
</dbReference>
<evidence type="ECO:0000256" key="2">
    <source>
        <dbReference type="ARBA" id="ARBA00007362"/>
    </source>
</evidence>
<keyword evidence="4 6" id="KW-1133">Transmembrane helix</keyword>
<dbReference type="PANTHER" id="PTHR32322:SF2">
    <property type="entry name" value="EAMA DOMAIN-CONTAINING PROTEIN"/>
    <property type="match status" value="1"/>
</dbReference>
<evidence type="ECO:0000256" key="1">
    <source>
        <dbReference type="ARBA" id="ARBA00004141"/>
    </source>
</evidence>
<evidence type="ECO:0000313" key="8">
    <source>
        <dbReference type="EMBL" id="MDZ8119495.1"/>
    </source>
</evidence>
<comment type="caution">
    <text evidence="8">The sequence shown here is derived from an EMBL/GenBank/DDBJ whole genome shotgun (WGS) entry which is preliminary data.</text>
</comment>
<evidence type="ECO:0000256" key="6">
    <source>
        <dbReference type="SAM" id="Phobius"/>
    </source>
</evidence>
<feature type="transmembrane region" description="Helical" evidence="6">
    <location>
        <begin position="70"/>
        <end position="90"/>
    </location>
</feature>
<gene>
    <name evidence="8" type="ORF">P9H32_12755</name>
</gene>
<evidence type="ECO:0000313" key="9">
    <source>
        <dbReference type="Proteomes" id="UP001290861"/>
    </source>
</evidence>
<feature type="domain" description="EamA" evidence="7">
    <location>
        <begin position="17"/>
        <end position="139"/>
    </location>
</feature>
<dbReference type="InterPro" id="IPR037185">
    <property type="entry name" value="EmrE-like"/>
</dbReference>
<dbReference type="Proteomes" id="UP001290861">
    <property type="component" value="Unassembled WGS sequence"/>
</dbReference>
<dbReference type="Pfam" id="PF00892">
    <property type="entry name" value="EamA"/>
    <property type="match status" value="2"/>
</dbReference>
<evidence type="ECO:0000259" key="7">
    <source>
        <dbReference type="Pfam" id="PF00892"/>
    </source>
</evidence>
<dbReference type="InterPro" id="IPR050638">
    <property type="entry name" value="AA-Vitamin_Transporters"/>
</dbReference>
<reference evidence="8 9" key="1">
    <citation type="journal article" date="2024" name="Appl. Environ. Microbiol.">
        <title>Pontiella agarivorans sp. nov., a novel marine anaerobic bacterium capable of degrading macroalgal polysaccharides and fixing nitrogen.</title>
        <authorList>
            <person name="Liu N."/>
            <person name="Kivenson V."/>
            <person name="Peng X."/>
            <person name="Cui Z."/>
            <person name="Lankiewicz T.S."/>
            <person name="Gosselin K.M."/>
            <person name="English C.J."/>
            <person name="Blair E.M."/>
            <person name="O'Malley M.A."/>
            <person name="Valentine D.L."/>
        </authorList>
    </citation>
    <scope>NUCLEOTIDE SEQUENCE [LARGE SCALE GENOMIC DNA]</scope>
    <source>
        <strain evidence="8 9">NLcol2</strain>
    </source>
</reference>
<feature type="transmembrane region" description="Helical" evidence="6">
    <location>
        <begin position="149"/>
        <end position="168"/>
    </location>
</feature>
<keyword evidence="9" id="KW-1185">Reference proteome</keyword>
<keyword evidence="3 6" id="KW-0812">Transmembrane</keyword>
<feature type="transmembrane region" description="Helical" evidence="6">
    <location>
        <begin position="40"/>
        <end position="58"/>
    </location>
</feature>
<dbReference type="PANTHER" id="PTHR32322">
    <property type="entry name" value="INNER MEMBRANE TRANSPORTER"/>
    <property type="match status" value="1"/>
</dbReference>
<organism evidence="8 9">
    <name type="scientific">Pontiella agarivorans</name>
    <dbReference type="NCBI Taxonomy" id="3038953"/>
    <lineage>
        <taxon>Bacteria</taxon>
        <taxon>Pseudomonadati</taxon>
        <taxon>Kiritimatiellota</taxon>
        <taxon>Kiritimatiellia</taxon>
        <taxon>Kiritimatiellales</taxon>
        <taxon>Pontiellaceae</taxon>
        <taxon>Pontiella</taxon>
    </lineage>
</organism>
<evidence type="ECO:0000256" key="4">
    <source>
        <dbReference type="ARBA" id="ARBA00022989"/>
    </source>
</evidence>
<feature type="transmembrane region" description="Helical" evidence="6">
    <location>
        <begin position="211"/>
        <end position="229"/>
    </location>
</feature>
<dbReference type="RefSeq" id="WP_322609277.1">
    <property type="nucleotide sequence ID" value="NZ_JARVCO010000010.1"/>
</dbReference>
<sequence length="301" mass="32080">MNTKKHISTLLDTALTAVTPVIWGTTYLVTTEWLPPGRPFTAALIRTLPAGLLLVAWTRHAIPRSHWLRIGVLSLLNIGFFQALLFIAAYRLPGGVAAVVGALSPLLVMLMAWCVDSDRPGIAAAGVAGLAVSGMALLFVSPGDRWDPLGLTAAVAGTVCIASGTFLSRRWRNRMPILAFTGWQLTLGGLALIPFAILLDPPLPALEMRHFAGYLYLALFGALLAYVLWFRGISRLSPVAVSSLGLLSPLTAIVFGWALLGQSLTPLQITAMGLVLGSVLALQWLISVSPGGRQTDEKNNP</sequence>
<feature type="domain" description="EamA" evidence="7">
    <location>
        <begin position="149"/>
        <end position="281"/>
    </location>
</feature>
<feature type="transmembrane region" description="Helical" evidence="6">
    <location>
        <begin position="241"/>
        <end position="260"/>
    </location>
</feature>
<feature type="transmembrane region" description="Helical" evidence="6">
    <location>
        <begin position="122"/>
        <end position="143"/>
    </location>
</feature>
<comment type="subcellular location">
    <subcellularLocation>
        <location evidence="1">Membrane</location>
        <topology evidence="1">Multi-pass membrane protein</topology>
    </subcellularLocation>
</comment>
<name>A0ABU5MZ89_9BACT</name>
<dbReference type="InterPro" id="IPR000620">
    <property type="entry name" value="EamA_dom"/>
</dbReference>
<evidence type="ECO:0000256" key="5">
    <source>
        <dbReference type="ARBA" id="ARBA00023136"/>
    </source>
</evidence>
<feature type="transmembrane region" description="Helical" evidence="6">
    <location>
        <begin position="177"/>
        <end position="199"/>
    </location>
</feature>
<keyword evidence="5 6" id="KW-0472">Membrane</keyword>